<dbReference type="EMBL" id="JACRTB010000011">
    <property type="protein sequence ID" value="MBC8576400.1"/>
    <property type="molecule type" value="Genomic_DNA"/>
</dbReference>
<protein>
    <recommendedName>
        <fullName evidence="4 12">Ribosomal RNA small subunit methyltransferase E</fullName>
        <ecNumber evidence="3 12">2.1.1.193</ecNumber>
    </recommendedName>
</protein>
<comment type="catalytic activity">
    <reaction evidence="11 12">
        <text>uridine(1498) in 16S rRNA + S-adenosyl-L-methionine = N(3)-methyluridine(1498) in 16S rRNA + S-adenosyl-L-homocysteine + H(+)</text>
        <dbReference type="Rhea" id="RHEA:42920"/>
        <dbReference type="Rhea" id="RHEA-COMP:10283"/>
        <dbReference type="Rhea" id="RHEA-COMP:10284"/>
        <dbReference type="ChEBI" id="CHEBI:15378"/>
        <dbReference type="ChEBI" id="CHEBI:57856"/>
        <dbReference type="ChEBI" id="CHEBI:59789"/>
        <dbReference type="ChEBI" id="CHEBI:65315"/>
        <dbReference type="ChEBI" id="CHEBI:74502"/>
        <dbReference type="EC" id="2.1.1.193"/>
    </reaction>
</comment>
<evidence type="ECO:0000256" key="7">
    <source>
        <dbReference type="ARBA" id="ARBA00022603"/>
    </source>
</evidence>
<reference evidence="15 16" key="1">
    <citation type="submission" date="2020-08" db="EMBL/GenBank/DDBJ databases">
        <title>Genome public.</title>
        <authorList>
            <person name="Liu C."/>
            <person name="Sun Q."/>
        </authorList>
    </citation>
    <scope>NUCLEOTIDE SEQUENCE [LARGE SCALE GENOMIC DNA]</scope>
    <source>
        <strain evidence="15 16">BX1</strain>
    </source>
</reference>
<dbReference type="NCBIfam" id="NF008692">
    <property type="entry name" value="PRK11713.1-5"/>
    <property type="match status" value="1"/>
</dbReference>
<keyword evidence="16" id="KW-1185">Reference proteome</keyword>
<evidence type="ECO:0000313" key="15">
    <source>
        <dbReference type="EMBL" id="MBC8576400.1"/>
    </source>
</evidence>
<evidence type="ECO:0000256" key="2">
    <source>
        <dbReference type="ARBA" id="ARBA00005528"/>
    </source>
</evidence>
<dbReference type="InterPro" id="IPR029026">
    <property type="entry name" value="tRNA_m1G_MTases_N"/>
</dbReference>
<dbReference type="Gene3D" id="3.40.1280.10">
    <property type="match status" value="1"/>
</dbReference>
<organism evidence="15 16">
    <name type="scientific">Yanshouia hominis</name>
    <dbReference type="NCBI Taxonomy" id="2763673"/>
    <lineage>
        <taxon>Bacteria</taxon>
        <taxon>Bacillati</taxon>
        <taxon>Bacillota</taxon>
        <taxon>Clostridia</taxon>
        <taxon>Eubacteriales</taxon>
        <taxon>Oscillospiraceae</taxon>
        <taxon>Yanshouia</taxon>
    </lineage>
</organism>
<dbReference type="EC" id="2.1.1.193" evidence="3 12"/>
<dbReference type="PIRSF" id="PIRSF015601">
    <property type="entry name" value="MTase_slr0722"/>
    <property type="match status" value="1"/>
</dbReference>
<dbReference type="NCBIfam" id="TIGR00046">
    <property type="entry name" value="RsmE family RNA methyltransferase"/>
    <property type="match status" value="1"/>
</dbReference>
<gene>
    <name evidence="15" type="ORF">H8717_08285</name>
</gene>
<dbReference type="InterPro" id="IPR046887">
    <property type="entry name" value="RsmE_PUA-like"/>
</dbReference>
<dbReference type="Pfam" id="PF20260">
    <property type="entry name" value="PUA_4"/>
    <property type="match status" value="1"/>
</dbReference>
<evidence type="ECO:0000259" key="14">
    <source>
        <dbReference type="Pfam" id="PF20260"/>
    </source>
</evidence>
<dbReference type="InterPro" id="IPR006700">
    <property type="entry name" value="RsmE"/>
</dbReference>
<dbReference type="PANTHER" id="PTHR30027">
    <property type="entry name" value="RIBOSOMAL RNA SMALL SUBUNIT METHYLTRANSFERASE E"/>
    <property type="match status" value="1"/>
</dbReference>
<dbReference type="Pfam" id="PF04452">
    <property type="entry name" value="Methyltrans_RNA"/>
    <property type="match status" value="1"/>
</dbReference>
<keyword evidence="6 12" id="KW-0698">rRNA processing</keyword>
<evidence type="ECO:0000256" key="4">
    <source>
        <dbReference type="ARBA" id="ARBA00013673"/>
    </source>
</evidence>
<dbReference type="GO" id="GO:0008168">
    <property type="term" value="F:methyltransferase activity"/>
    <property type="evidence" value="ECO:0007669"/>
    <property type="project" value="UniProtKB-KW"/>
</dbReference>
<evidence type="ECO:0000256" key="11">
    <source>
        <dbReference type="ARBA" id="ARBA00047944"/>
    </source>
</evidence>
<dbReference type="InterPro" id="IPR015947">
    <property type="entry name" value="PUA-like_sf"/>
</dbReference>
<evidence type="ECO:0000313" key="16">
    <source>
        <dbReference type="Proteomes" id="UP000658131"/>
    </source>
</evidence>
<evidence type="ECO:0000256" key="12">
    <source>
        <dbReference type="PIRNR" id="PIRNR015601"/>
    </source>
</evidence>
<dbReference type="InterPro" id="IPR029028">
    <property type="entry name" value="Alpha/beta_knot_MTases"/>
</dbReference>
<dbReference type="InterPro" id="IPR046886">
    <property type="entry name" value="RsmE_MTase_dom"/>
</dbReference>
<sequence length="240" mass="25541">MPRFFVESLSDTVVLTGEDARHISRSLRMRAGESLTLCDGRGNEAEGTIVSFSADAVSVRLGELYPSESEPKTEVSLYLAVSKGDKLELVVQKAVEIGAAEIVLLLTSRCISRPKGPDAEKKVARLQKIALEAAKQSGRGRVPAVRGILSFSQALDEMEQFPASFTLYEGECPPLRAQLPGAPCKTALLIGSEGGFSPDEIAGARARSVRPASLGPRILRCETAPIAALSALLFAMGDLD</sequence>
<evidence type="ECO:0000256" key="10">
    <source>
        <dbReference type="ARBA" id="ARBA00025699"/>
    </source>
</evidence>
<evidence type="ECO:0000256" key="9">
    <source>
        <dbReference type="ARBA" id="ARBA00022691"/>
    </source>
</evidence>
<accession>A0ABR7NJL1</accession>
<comment type="similarity">
    <text evidence="2 12">Belongs to the RNA methyltransferase RsmE family.</text>
</comment>
<evidence type="ECO:0000256" key="5">
    <source>
        <dbReference type="ARBA" id="ARBA00022490"/>
    </source>
</evidence>
<comment type="function">
    <text evidence="10 12">Specifically methylates the N3 position of the uracil ring of uridine 1498 (m3U1498) in 16S rRNA. Acts on the fully assembled 30S ribosomal subunit.</text>
</comment>
<comment type="caution">
    <text evidence="15">The sequence shown here is derived from an EMBL/GenBank/DDBJ whole genome shotgun (WGS) entry which is preliminary data.</text>
</comment>
<evidence type="ECO:0000256" key="1">
    <source>
        <dbReference type="ARBA" id="ARBA00004496"/>
    </source>
</evidence>
<feature type="domain" description="Ribosomal RNA small subunit methyltransferase E PUA-like" evidence="14">
    <location>
        <begin position="15"/>
        <end position="60"/>
    </location>
</feature>
<dbReference type="GO" id="GO:0032259">
    <property type="term" value="P:methylation"/>
    <property type="evidence" value="ECO:0007669"/>
    <property type="project" value="UniProtKB-KW"/>
</dbReference>
<keyword evidence="5 12" id="KW-0963">Cytoplasm</keyword>
<evidence type="ECO:0000256" key="6">
    <source>
        <dbReference type="ARBA" id="ARBA00022552"/>
    </source>
</evidence>
<comment type="subcellular location">
    <subcellularLocation>
        <location evidence="1 12">Cytoplasm</location>
    </subcellularLocation>
</comment>
<evidence type="ECO:0000256" key="3">
    <source>
        <dbReference type="ARBA" id="ARBA00012328"/>
    </source>
</evidence>
<keyword evidence="7 12" id="KW-0489">Methyltransferase</keyword>
<name>A0ABR7NJL1_9FIRM</name>
<evidence type="ECO:0000259" key="13">
    <source>
        <dbReference type="Pfam" id="PF04452"/>
    </source>
</evidence>
<dbReference type="SUPFAM" id="SSF75217">
    <property type="entry name" value="alpha/beta knot"/>
    <property type="match status" value="1"/>
</dbReference>
<proteinExistence type="inferred from homology"/>
<dbReference type="RefSeq" id="WP_262399932.1">
    <property type="nucleotide sequence ID" value="NZ_JACRTB010000011.1"/>
</dbReference>
<keyword evidence="9 12" id="KW-0949">S-adenosyl-L-methionine</keyword>
<dbReference type="CDD" id="cd18084">
    <property type="entry name" value="RsmE-like"/>
    <property type="match status" value="1"/>
</dbReference>
<feature type="domain" description="Ribosomal RNA small subunit methyltransferase E methyltransferase" evidence="13">
    <location>
        <begin position="71"/>
        <end position="232"/>
    </location>
</feature>
<dbReference type="SUPFAM" id="SSF88697">
    <property type="entry name" value="PUA domain-like"/>
    <property type="match status" value="1"/>
</dbReference>
<dbReference type="PANTHER" id="PTHR30027:SF3">
    <property type="entry name" value="16S RRNA (URACIL(1498)-N(3))-METHYLTRANSFERASE"/>
    <property type="match status" value="1"/>
</dbReference>
<evidence type="ECO:0000256" key="8">
    <source>
        <dbReference type="ARBA" id="ARBA00022679"/>
    </source>
</evidence>
<dbReference type="Proteomes" id="UP000658131">
    <property type="component" value="Unassembled WGS sequence"/>
</dbReference>
<keyword evidence="8 12" id="KW-0808">Transferase</keyword>